<dbReference type="EnsemblPlants" id="AET6Gv20637600.21">
    <property type="protein sequence ID" value="AET6Gv20637600.21"/>
    <property type="gene ID" value="AET6Gv20637600"/>
</dbReference>
<sequence length="70" mass="7975">MLSLLCFGTKRQTSTTTCAPSIKYLPSQASAWYFQVHYMEENLLEYIDLHDDTLIARLIDGIYSPNVALC</sequence>
<evidence type="ECO:0000313" key="1">
    <source>
        <dbReference type="EnsemblPlants" id="AET6Gv20637600.21"/>
    </source>
</evidence>
<dbReference type="Proteomes" id="UP000015105">
    <property type="component" value="Chromosome 6D"/>
</dbReference>
<protein>
    <submittedName>
        <fullName evidence="1">Uncharacterized protein</fullName>
    </submittedName>
</protein>
<proteinExistence type="predicted"/>
<reference evidence="1" key="4">
    <citation type="submission" date="2019-03" db="UniProtKB">
        <authorList>
            <consortium name="EnsemblPlants"/>
        </authorList>
    </citation>
    <scope>IDENTIFICATION</scope>
</reference>
<evidence type="ECO:0000313" key="2">
    <source>
        <dbReference type="Proteomes" id="UP000015105"/>
    </source>
</evidence>
<accession>A0A453P7M7</accession>
<keyword evidence="2" id="KW-1185">Reference proteome</keyword>
<reference evidence="2" key="2">
    <citation type="journal article" date="2017" name="Nat. Plants">
        <title>The Aegilops tauschii genome reveals multiple impacts of transposons.</title>
        <authorList>
            <person name="Zhao G."/>
            <person name="Zou C."/>
            <person name="Li K."/>
            <person name="Wang K."/>
            <person name="Li T."/>
            <person name="Gao L."/>
            <person name="Zhang X."/>
            <person name="Wang H."/>
            <person name="Yang Z."/>
            <person name="Liu X."/>
            <person name="Jiang W."/>
            <person name="Mao L."/>
            <person name="Kong X."/>
            <person name="Jiao Y."/>
            <person name="Jia J."/>
        </authorList>
    </citation>
    <scope>NUCLEOTIDE SEQUENCE [LARGE SCALE GENOMIC DNA]</scope>
    <source>
        <strain evidence="2">cv. AL8/78</strain>
    </source>
</reference>
<organism evidence="1 2">
    <name type="scientific">Aegilops tauschii subsp. strangulata</name>
    <name type="common">Goatgrass</name>
    <dbReference type="NCBI Taxonomy" id="200361"/>
    <lineage>
        <taxon>Eukaryota</taxon>
        <taxon>Viridiplantae</taxon>
        <taxon>Streptophyta</taxon>
        <taxon>Embryophyta</taxon>
        <taxon>Tracheophyta</taxon>
        <taxon>Spermatophyta</taxon>
        <taxon>Magnoliopsida</taxon>
        <taxon>Liliopsida</taxon>
        <taxon>Poales</taxon>
        <taxon>Poaceae</taxon>
        <taxon>BOP clade</taxon>
        <taxon>Pooideae</taxon>
        <taxon>Triticodae</taxon>
        <taxon>Triticeae</taxon>
        <taxon>Triticinae</taxon>
        <taxon>Aegilops</taxon>
    </lineage>
</organism>
<reference evidence="2" key="1">
    <citation type="journal article" date="2014" name="Science">
        <title>Ancient hybridizations among the ancestral genomes of bread wheat.</title>
        <authorList>
            <consortium name="International Wheat Genome Sequencing Consortium,"/>
            <person name="Marcussen T."/>
            <person name="Sandve S.R."/>
            <person name="Heier L."/>
            <person name="Spannagl M."/>
            <person name="Pfeifer M."/>
            <person name="Jakobsen K.S."/>
            <person name="Wulff B.B."/>
            <person name="Steuernagel B."/>
            <person name="Mayer K.F."/>
            <person name="Olsen O.A."/>
        </authorList>
    </citation>
    <scope>NUCLEOTIDE SEQUENCE [LARGE SCALE GENOMIC DNA]</scope>
    <source>
        <strain evidence="2">cv. AL8/78</strain>
    </source>
</reference>
<name>A0A453P7M7_AEGTS</name>
<reference evidence="1" key="3">
    <citation type="journal article" date="2017" name="Nature">
        <title>Genome sequence of the progenitor of the wheat D genome Aegilops tauschii.</title>
        <authorList>
            <person name="Luo M.C."/>
            <person name="Gu Y.Q."/>
            <person name="Puiu D."/>
            <person name="Wang H."/>
            <person name="Twardziok S.O."/>
            <person name="Deal K.R."/>
            <person name="Huo N."/>
            <person name="Zhu T."/>
            <person name="Wang L."/>
            <person name="Wang Y."/>
            <person name="McGuire P.E."/>
            <person name="Liu S."/>
            <person name="Long H."/>
            <person name="Ramasamy R.K."/>
            <person name="Rodriguez J.C."/>
            <person name="Van S.L."/>
            <person name="Yuan L."/>
            <person name="Wang Z."/>
            <person name="Xia Z."/>
            <person name="Xiao L."/>
            <person name="Anderson O.D."/>
            <person name="Ouyang S."/>
            <person name="Liang Y."/>
            <person name="Zimin A.V."/>
            <person name="Pertea G."/>
            <person name="Qi P."/>
            <person name="Bennetzen J.L."/>
            <person name="Dai X."/>
            <person name="Dawson M.W."/>
            <person name="Muller H.G."/>
            <person name="Kugler K."/>
            <person name="Rivarola-Duarte L."/>
            <person name="Spannagl M."/>
            <person name="Mayer K.F.X."/>
            <person name="Lu F.H."/>
            <person name="Bevan M.W."/>
            <person name="Leroy P."/>
            <person name="Li P."/>
            <person name="You F.M."/>
            <person name="Sun Q."/>
            <person name="Liu Z."/>
            <person name="Lyons E."/>
            <person name="Wicker T."/>
            <person name="Salzberg S.L."/>
            <person name="Devos K.M."/>
            <person name="Dvorak J."/>
        </authorList>
    </citation>
    <scope>NUCLEOTIDE SEQUENCE [LARGE SCALE GENOMIC DNA]</scope>
    <source>
        <strain evidence="1">cv. AL8/78</strain>
    </source>
</reference>
<reference evidence="1" key="5">
    <citation type="journal article" date="2021" name="G3 (Bethesda)">
        <title>Aegilops tauschii genome assembly Aet v5.0 features greater sequence contiguity and improved annotation.</title>
        <authorList>
            <person name="Wang L."/>
            <person name="Zhu T."/>
            <person name="Rodriguez J.C."/>
            <person name="Deal K.R."/>
            <person name="Dubcovsky J."/>
            <person name="McGuire P.E."/>
            <person name="Lux T."/>
            <person name="Spannagl M."/>
            <person name="Mayer K.F.X."/>
            <person name="Baldrich P."/>
            <person name="Meyers B.C."/>
            <person name="Huo N."/>
            <person name="Gu Y.Q."/>
            <person name="Zhou H."/>
            <person name="Devos K.M."/>
            <person name="Bennetzen J.L."/>
            <person name="Unver T."/>
            <person name="Budak H."/>
            <person name="Gulick P.J."/>
            <person name="Galiba G."/>
            <person name="Kalapos B."/>
            <person name="Nelson D.R."/>
            <person name="Li P."/>
            <person name="You F.M."/>
            <person name="Luo M.C."/>
            <person name="Dvorak J."/>
        </authorList>
    </citation>
    <scope>NUCLEOTIDE SEQUENCE [LARGE SCALE GENOMIC DNA]</scope>
    <source>
        <strain evidence="1">cv. AL8/78</strain>
    </source>
</reference>
<dbReference type="Gramene" id="AET6Gv20637600.21">
    <property type="protein sequence ID" value="AET6Gv20637600.21"/>
    <property type="gene ID" value="AET6Gv20637600"/>
</dbReference>
<dbReference type="AlphaFoldDB" id="A0A453P7M7"/>